<evidence type="ECO:0000313" key="2">
    <source>
        <dbReference type="EMBL" id="KAG0465455.1"/>
    </source>
</evidence>
<dbReference type="AlphaFoldDB" id="A0A835Q370"/>
<feature type="region of interest" description="Disordered" evidence="1">
    <location>
        <begin position="1"/>
        <end position="68"/>
    </location>
</feature>
<dbReference type="Proteomes" id="UP000639772">
    <property type="component" value="Chromosome 10"/>
</dbReference>
<reference evidence="2 3" key="1">
    <citation type="journal article" date="2020" name="Nat. Food">
        <title>A phased Vanilla planifolia genome enables genetic improvement of flavour and production.</title>
        <authorList>
            <person name="Hasing T."/>
            <person name="Tang H."/>
            <person name="Brym M."/>
            <person name="Khazi F."/>
            <person name="Huang T."/>
            <person name="Chambers A.H."/>
        </authorList>
    </citation>
    <scope>NUCLEOTIDE SEQUENCE [LARGE SCALE GENOMIC DNA]</scope>
    <source>
        <tissue evidence="2">Leaf</tissue>
    </source>
</reference>
<accession>A0A835Q370</accession>
<sequence>MGAGSTRLPLSLREMATRHHYNPSLEKRRKQEMRTREGVPRRPANARGSTGTPTPSTALGSTLPSSSA</sequence>
<feature type="compositionally biased region" description="Polar residues" evidence="1">
    <location>
        <begin position="47"/>
        <end position="68"/>
    </location>
</feature>
<proteinExistence type="predicted"/>
<name>A0A835Q370_VANPL</name>
<organism evidence="2 3">
    <name type="scientific">Vanilla planifolia</name>
    <name type="common">Vanilla</name>
    <dbReference type="NCBI Taxonomy" id="51239"/>
    <lineage>
        <taxon>Eukaryota</taxon>
        <taxon>Viridiplantae</taxon>
        <taxon>Streptophyta</taxon>
        <taxon>Embryophyta</taxon>
        <taxon>Tracheophyta</taxon>
        <taxon>Spermatophyta</taxon>
        <taxon>Magnoliopsida</taxon>
        <taxon>Liliopsida</taxon>
        <taxon>Asparagales</taxon>
        <taxon>Orchidaceae</taxon>
        <taxon>Vanilloideae</taxon>
        <taxon>Vanilleae</taxon>
        <taxon>Vanilla</taxon>
    </lineage>
</organism>
<evidence type="ECO:0000313" key="3">
    <source>
        <dbReference type="Proteomes" id="UP000639772"/>
    </source>
</evidence>
<comment type="caution">
    <text evidence="2">The sequence shown here is derived from an EMBL/GenBank/DDBJ whole genome shotgun (WGS) entry which is preliminary data.</text>
</comment>
<dbReference type="EMBL" id="JADCNM010000010">
    <property type="protein sequence ID" value="KAG0465455.1"/>
    <property type="molecule type" value="Genomic_DNA"/>
</dbReference>
<gene>
    <name evidence="2" type="ORF">HPP92_019619</name>
</gene>
<protein>
    <submittedName>
        <fullName evidence="2">Uncharacterized protein</fullName>
    </submittedName>
</protein>
<evidence type="ECO:0000256" key="1">
    <source>
        <dbReference type="SAM" id="MobiDB-lite"/>
    </source>
</evidence>